<accession>A0A7W8UGK2</accession>
<evidence type="ECO:0000313" key="6">
    <source>
        <dbReference type="EMBL" id="MBB5538434.1"/>
    </source>
</evidence>
<proteinExistence type="predicted"/>
<evidence type="ECO:0000256" key="1">
    <source>
        <dbReference type="ARBA" id="ARBA00001913"/>
    </source>
</evidence>
<keyword evidence="4" id="KW-0677">Repeat</keyword>
<dbReference type="EMBL" id="JACHBK010000013">
    <property type="protein sequence ID" value="MBB5538434.1"/>
    <property type="molecule type" value="Genomic_DNA"/>
</dbReference>
<dbReference type="InterPro" id="IPR001343">
    <property type="entry name" value="Hemolysn_Ca-bd"/>
</dbReference>
<dbReference type="PRINTS" id="PR00313">
    <property type="entry name" value="CABNDNGRPT"/>
</dbReference>
<dbReference type="Proteomes" id="UP000585507">
    <property type="component" value="Unassembled WGS sequence"/>
</dbReference>
<organism evidence="6 7">
    <name type="scientific">Rhizobium giardinii</name>
    <dbReference type="NCBI Taxonomy" id="56731"/>
    <lineage>
        <taxon>Bacteria</taxon>
        <taxon>Pseudomonadati</taxon>
        <taxon>Pseudomonadota</taxon>
        <taxon>Alphaproteobacteria</taxon>
        <taxon>Hyphomicrobiales</taxon>
        <taxon>Rhizobiaceae</taxon>
        <taxon>Rhizobium/Agrobacterium group</taxon>
        <taxon>Rhizobium</taxon>
    </lineage>
</organism>
<dbReference type="SUPFAM" id="SSF51120">
    <property type="entry name" value="beta-Roll"/>
    <property type="match status" value="2"/>
</dbReference>
<dbReference type="AlphaFoldDB" id="A0A7W8UGK2"/>
<dbReference type="Pfam" id="PF00353">
    <property type="entry name" value="HemolysinCabind"/>
    <property type="match status" value="1"/>
</dbReference>
<evidence type="ECO:0000256" key="2">
    <source>
        <dbReference type="ARBA" id="ARBA00004613"/>
    </source>
</evidence>
<dbReference type="Gene3D" id="2.150.10.10">
    <property type="entry name" value="Serralysin-like metalloprotease, C-terminal"/>
    <property type="match status" value="1"/>
</dbReference>
<keyword evidence="7" id="KW-1185">Reference proteome</keyword>
<name>A0A7W8UGK2_9HYPH</name>
<evidence type="ECO:0000313" key="7">
    <source>
        <dbReference type="Proteomes" id="UP000585507"/>
    </source>
</evidence>
<feature type="domain" description="Peptidase M10 serralysin C-terminal" evidence="5">
    <location>
        <begin position="226"/>
        <end position="340"/>
    </location>
</feature>
<dbReference type="InterPro" id="IPR011049">
    <property type="entry name" value="Serralysin-like_metalloprot_C"/>
</dbReference>
<dbReference type="PANTHER" id="PTHR38340:SF1">
    <property type="entry name" value="S-LAYER PROTEIN"/>
    <property type="match status" value="1"/>
</dbReference>
<dbReference type="GO" id="GO:0005615">
    <property type="term" value="C:extracellular space"/>
    <property type="evidence" value="ECO:0007669"/>
    <property type="project" value="InterPro"/>
</dbReference>
<dbReference type="PANTHER" id="PTHR38340">
    <property type="entry name" value="S-LAYER PROTEIN"/>
    <property type="match status" value="1"/>
</dbReference>
<protein>
    <submittedName>
        <fullName evidence="6">Ca2+-binding RTX toxin-like protein</fullName>
    </submittedName>
</protein>
<reference evidence="6 7" key="1">
    <citation type="submission" date="2020-08" db="EMBL/GenBank/DDBJ databases">
        <title>Genomic Encyclopedia of Type Strains, Phase IV (KMG-V): Genome sequencing to study the core and pangenomes of soil and plant-associated prokaryotes.</title>
        <authorList>
            <person name="Whitman W."/>
        </authorList>
    </citation>
    <scope>NUCLEOTIDE SEQUENCE [LARGE SCALE GENOMIC DNA]</scope>
    <source>
        <strain evidence="6 7">SEMIA 4084</strain>
    </source>
</reference>
<dbReference type="InterPro" id="IPR013858">
    <property type="entry name" value="Peptidase_M10B_C"/>
</dbReference>
<dbReference type="InterPro" id="IPR018511">
    <property type="entry name" value="Hemolysin-typ_Ca-bd_CS"/>
</dbReference>
<keyword evidence="3" id="KW-0964">Secreted</keyword>
<comment type="subcellular location">
    <subcellularLocation>
        <location evidence="2">Secreted</location>
    </subcellularLocation>
</comment>
<evidence type="ECO:0000256" key="4">
    <source>
        <dbReference type="ARBA" id="ARBA00022737"/>
    </source>
</evidence>
<evidence type="ECO:0000256" key="3">
    <source>
        <dbReference type="ARBA" id="ARBA00022525"/>
    </source>
</evidence>
<dbReference type="Pfam" id="PF08548">
    <property type="entry name" value="Peptidase_M10_C"/>
    <property type="match status" value="1"/>
</dbReference>
<evidence type="ECO:0000259" key="5">
    <source>
        <dbReference type="Pfam" id="PF08548"/>
    </source>
</evidence>
<sequence length="353" mass="36909">MAVLTYRNLGDGVDMSLANDIGSLFDYANFNWSSTAIAFYDDLENYAYFAGRNLSAETSHGRFKDITAGTLTNLALVEDNVVVFRVTDANISAARIADAIQTNDGASFFSLMLAGNDTVNGTRYADGLLGLAGNDTLNGDGGNDVLAGGAGADELMGGSGKDTATYVLATAGLTASLVNPDVNTGEAKGDTYTDIEGLTGSNFADRLTGDGNANAIVAGYGNDRIAGGSGDDRLAGQFGADDLFGGAGADRFRYDDLWESTVASAGRDTIFDFSGAEGDRIDLRLIDARYGTPDNQAFAFIGTAGFHGKAGELRYEKKASDTYIYADVNGDGKADFSIHLDDAVTMSKGSFFL</sequence>
<dbReference type="PROSITE" id="PS00330">
    <property type="entry name" value="HEMOLYSIN_CALCIUM"/>
    <property type="match status" value="3"/>
</dbReference>
<dbReference type="RefSeq" id="WP_018327406.1">
    <property type="nucleotide sequence ID" value="NZ_JACHBK010000013.1"/>
</dbReference>
<comment type="caution">
    <text evidence="6">The sequence shown here is derived from an EMBL/GenBank/DDBJ whole genome shotgun (WGS) entry which is preliminary data.</text>
</comment>
<dbReference type="InterPro" id="IPR050557">
    <property type="entry name" value="RTX_toxin/Mannuronan_C5-epim"/>
</dbReference>
<comment type="cofactor">
    <cofactor evidence="1">
        <name>Ca(2+)</name>
        <dbReference type="ChEBI" id="CHEBI:29108"/>
    </cofactor>
</comment>
<dbReference type="GO" id="GO:0005509">
    <property type="term" value="F:calcium ion binding"/>
    <property type="evidence" value="ECO:0007669"/>
    <property type="project" value="InterPro"/>
</dbReference>
<gene>
    <name evidence="6" type="ORF">GGD55_005164</name>
</gene>